<dbReference type="InterPro" id="IPR022300">
    <property type="entry name" value="PPK2-rel_1"/>
</dbReference>
<dbReference type="SUPFAM" id="SSF52540">
    <property type="entry name" value="P-loop containing nucleoside triphosphate hydrolases"/>
    <property type="match status" value="1"/>
</dbReference>
<name>A0A417Y0A7_9ACTN</name>
<feature type="domain" description="Polyphosphate kinase-2-related" evidence="1">
    <location>
        <begin position="33"/>
        <end position="262"/>
    </location>
</feature>
<dbReference type="PANTHER" id="PTHR34383">
    <property type="entry name" value="POLYPHOSPHATE:AMP PHOSPHOTRANSFERASE-RELATED"/>
    <property type="match status" value="1"/>
</dbReference>
<dbReference type="RefSeq" id="WP_118926196.1">
    <property type="nucleotide sequence ID" value="NZ_QXGH01000019.1"/>
</dbReference>
<dbReference type="NCBIfam" id="TIGR03709">
    <property type="entry name" value="PPK2_rel_1"/>
    <property type="match status" value="1"/>
</dbReference>
<dbReference type="InterPro" id="IPR027417">
    <property type="entry name" value="P-loop_NTPase"/>
</dbReference>
<protein>
    <submittedName>
        <fullName evidence="2">Polyphosphate kinase 2 family protein</fullName>
    </submittedName>
</protein>
<evidence type="ECO:0000313" key="3">
    <source>
        <dbReference type="Proteomes" id="UP000283644"/>
    </source>
</evidence>
<dbReference type="OrthoDB" id="9775224at2"/>
<proteinExistence type="predicted"/>
<dbReference type="GO" id="GO:0016301">
    <property type="term" value="F:kinase activity"/>
    <property type="evidence" value="ECO:0007669"/>
    <property type="project" value="UniProtKB-KW"/>
</dbReference>
<evidence type="ECO:0000259" key="1">
    <source>
        <dbReference type="Pfam" id="PF03976"/>
    </source>
</evidence>
<accession>A0A417Y0A7</accession>
<dbReference type="Pfam" id="PF03976">
    <property type="entry name" value="PPK2"/>
    <property type="match status" value="1"/>
</dbReference>
<dbReference type="GO" id="GO:0016776">
    <property type="term" value="F:phosphotransferase activity, phosphate group as acceptor"/>
    <property type="evidence" value="ECO:0007669"/>
    <property type="project" value="InterPro"/>
</dbReference>
<dbReference type="Proteomes" id="UP000283644">
    <property type="component" value="Unassembled WGS sequence"/>
</dbReference>
<keyword evidence="3" id="KW-1185">Reference proteome</keyword>
<comment type="caution">
    <text evidence="2">The sequence shown here is derived from an EMBL/GenBank/DDBJ whole genome shotgun (WGS) entry which is preliminary data.</text>
</comment>
<dbReference type="PANTHER" id="PTHR34383:SF3">
    <property type="entry name" value="POLYPHOSPHATE:AMP PHOSPHOTRANSFERASE"/>
    <property type="match status" value="1"/>
</dbReference>
<dbReference type="InterPro" id="IPR022488">
    <property type="entry name" value="PPK2-related"/>
</dbReference>
<gene>
    <name evidence="2" type="ORF">D0Z08_15710</name>
</gene>
<keyword evidence="2" id="KW-0418">Kinase</keyword>
<dbReference type="Gene3D" id="3.40.50.300">
    <property type="entry name" value="P-loop containing nucleotide triphosphate hydrolases"/>
    <property type="match status" value="1"/>
</dbReference>
<evidence type="ECO:0000313" key="2">
    <source>
        <dbReference type="EMBL" id="RHW26090.1"/>
    </source>
</evidence>
<keyword evidence="2" id="KW-0808">Transferase</keyword>
<dbReference type="AlphaFoldDB" id="A0A417Y0A7"/>
<sequence>MTAASFAASLRPPVGPVDLSAIETDAAPGFGGDKATGKAALLALGDSLSDLQERLFAEGKAGGGRSLLLILQGMDTSGKGGTLRSTVGLMDPQGVRITSFKAPTPEEREHDFLWRIEKALPTPGYVGVFDRSQYEDVLIGRVRELAPPAEIERRYDAINAWEADLVDNGTTIVKCMLHISAEEQKARLLARLDDPSKHWKYNPGDLAERARWPAYQEAYEIAIERTNTDAAPWHVIPADKKWYRNLAIGHLLLEALEAMDPQWPKADFDVAEERRRLATDHAFESVRRERSTTKRPLS</sequence>
<organism evidence="2 3">
    <name type="scientific">Nocardioides immobilis</name>
    <dbReference type="NCBI Taxonomy" id="2049295"/>
    <lineage>
        <taxon>Bacteria</taxon>
        <taxon>Bacillati</taxon>
        <taxon>Actinomycetota</taxon>
        <taxon>Actinomycetes</taxon>
        <taxon>Propionibacteriales</taxon>
        <taxon>Nocardioidaceae</taxon>
        <taxon>Nocardioides</taxon>
    </lineage>
</organism>
<dbReference type="EMBL" id="QXGH01000019">
    <property type="protein sequence ID" value="RHW26090.1"/>
    <property type="molecule type" value="Genomic_DNA"/>
</dbReference>
<reference evidence="2 3" key="1">
    <citation type="submission" date="2018-09" db="EMBL/GenBank/DDBJ databases">
        <title>Genome sequencing of Nocardioides immobilis CCTCC AB 2017083 for comparison to Nocardioides silvaticus.</title>
        <authorList>
            <person name="Li C."/>
            <person name="Wang G."/>
        </authorList>
    </citation>
    <scope>NUCLEOTIDE SEQUENCE [LARGE SCALE GENOMIC DNA]</scope>
    <source>
        <strain evidence="2 3">CCTCC AB 2017083</strain>
    </source>
</reference>
<dbReference type="GO" id="GO:0006797">
    <property type="term" value="P:polyphosphate metabolic process"/>
    <property type="evidence" value="ECO:0007669"/>
    <property type="project" value="InterPro"/>
</dbReference>